<dbReference type="Gene3D" id="3.60.21.10">
    <property type="match status" value="1"/>
</dbReference>
<organism evidence="5 6">
    <name type="scientific">Flavisolibacter ginsenosidimutans</name>
    <dbReference type="NCBI Taxonomy" id="661481"/>
    <lineage>
        <taxon>Bacteria</taxon>
        <taxon>Pseudomonadati</taxon>
        <taxon>Bacteroidota</taxon>
        <taxon>Chitinophagia</taxon>
        <taxon>Chitinophagales</taxon>
        <taxon>Chitinophagaceae</taxon>
        <taxon>Flavisolibacter</taxon>
    </lineage>
</organism>
<keyword evidence="2" id="KW-0378">Hydrolase</keyword>
<reference evidence="5 6" key="1">
    <citation type="journal article" date="2015" name="Int. J. Syst. Evol. Microbiol.">
        <title>Flavisolibacter ginsenosidimutans sp. nov., with ginsenoside-converting activity isolated from soil used for cultivating ginseng.</title>
        <authorList>
            <person name="Zhao Y."/>
            <person name="Liu Q."/>
            <person name="Kang M.S."/>
            <person name="Jin F."/>
            <person name="Yu H."/>
            <person name="Im W.T."/>
        </authorList>
    </citation>
    <scope>NUCLEOTIDE SEQUENCE [LARGE SCALE GENOMIC DNA]</scope>
    <source>
        <strain evidence="5 6">Gsoil 636</strain>
    </source>
</reference>
<accession>A0A5B8UMG4</accession>
<evidence type="ECO:0000256" key="1">
    <source>
        <dbReference type="ARBA" id="ARBA00022729"/>
    </source>
</evidence>
<gene>
    <name evidence="5" type="ORF">FSB75_15255</name>
</gene>
<dbReference type="AlphaFoldDB" id="A0A5B8UMG4"/>
<dbReference type="KEGG" id="fgg:FSB75_15255"/>
<dbReference type="EMBL" id="CP042433">
    <property type="protein sequence ID" value="QEC57195.1"/>
    <property type="molecule type" value="Genomic_DNA"/>
</dbReference>
<dbReference type="PANTHER" id="PTHR11575">
    <property type="entry name" value="5'-NUCLEOTIDASE-RELATED"/>
    <property type="match status" value="1"/>
</dbReference>
<dbReference type="Proteomes" id="UP000321204">
    <property type="component" value="Chromosome"/>
</dbReference>
<dbReference type="GO" id="GO:0008253">
    <property type="term" value="F:5'-nucleotidase activity"/>
    <property type="evidence" value="ECO:0007669"/>
    <property type="project" value="TreeGrafter"/>
</dbReference>
<keyword evidence="2" id="KW-0547">Nucleotide-binding</keyword>
<evidence type="ECO:0000256" key="2">
    <source>
        <dbReference type="RuleBase" id="RU362119"/>
    </source>
</evidence>
<dbReference type="Gene3D" id="3.90.780.10">
    <property type="entry name" value="5'-Nucleotidase, C-terminal domain"/>
    <property type="match status" value="1"/>
</dbReference>
<dbReference type="InterPro" id="IPR008334">
    <property type="entry name" value="5'-Nucleotdase_C"/>
</dbReference>
<dbReference type="Pfam" id="PF00149">
    <property type="entry name" value="Metallophos"/>
    <property type="match status" value="1"/>
</dbReference>
<evidence type="ECO:0000259" key="3">
    <source>
        <dbReference type="Pfam" id="PF00149"/>
    </source>
</evidence>
<dbReference type="PRINTS" id="PR01607">
    <property type="entry name" value="APYRASEFAMLY"/>
</dbReference>
<comment type="similarity">
    <text evidence="2">Belongs to the 5'-nucleotidase family.</text>
</comment>
<dbReference type="GO" id="GO:0000166">
    <property type="term" value="F:nucleotide binding"/>
    <property type="evidence" value="ECO:0007669"/>
    <property type="project" value="UniProtKB-KW"/>
</dbReference>
<sequence>MKVKKMCRAQALPNPACQRRLPCPLMRRMLKSATQGTLNSGSAAESINKNATKSLTGFFRLVEKQVSVSSYLLLQTEGRFGQGLYLRHNLTGMKRFFLLILPLSILVSCKTASSITGNKDNGKIDVTFLQINDVYEIAPLGGGKEGGIARVATLKKEYLQKNPNTFLVIAGDFVSPSVYNSLQVAGKAVRGKQMVEALGSAGLDYAMFGNHEFDIKESELQDRIDESSFGWISSNAFHKTKSGVEPFVKEGKGPLPKTFILRVKDADGTTAKIGMLALTGPFNKADFVSYTDVMQAAKEAYNALKDSSDVVIAITHQSMDADELLAKEVPGLTAIIGGHEHDGRYAKVAGIPITKAVANAKNAYVIQLRINKKKGTHNVKTSIETLNEKVALDSATNVVVQKWNRIAEENYGSLGFDAKKVMIEKGEPLEGRETAVRSRPTNLTQLIVAAIKDAAPRADIAVMNGGSIRVDDVLQSPVTQYDILRTLPFGGALSEADMKGSLVIKMLEAGRKNIGSGGFLQYSENLAYVADKWILNGQAIDPAKTYRMVLPEFVFSGKEANMDFLKPDNVDVVKVYPTAGKGEPLSDIRLAVVRYLEKNKAQYMK</sequence>
<proteinExistence type="inferred from homology"/>
<dbReference type="InterPro" id="IPR004843">
    <property type="entry name" value="Calcineurin-like_PHP"/>
</dbReference>
<dbReference type="InterPro" id="IPR006179">
    <property type="entry name" value="5_nucleotidase/apyrase"/>
</dbReference>
<feature type="domain" description="Calcineurin-like phosphoesterase" evidence="3">
    <location>
        <begin position="127"/>
        <end position="342"/>
    </location>
</feature>
<dbReference type="SUPFAM" id="SSF55816">
    <property type="entry name" value="5'-nucleotidase (syn. UDP-sugar hydrolase), C-terminal domain"/>
    <property type="match status" value="1"/>
</dbReference>
<keyword evidence="1" id="KW-0732">Signal</keyword>
<dbReference type="GO" id="GO:0009166">
    <property type="term" value="P:nucleotide catabolic process"/>
    <property type="evidence" value="ECO:0007669"/>
    <property type="project" value="InterPro"/>
</dbReference>
<dbReference type="Pfam" id="PF02872">
    <property type="entry name" value="5_nucleotid_C"/>
    <property type="match status" value="1"/>
</dbReference>
<evidence type="ECO:0000313" key="6">
    <source>
        <dbReference type="Proteomes" id="UP000321204"/>
    </source>
</evidence>
<dbReference type="InterPro" id="IPR036907">
    <property type="entry name" value="5'-Nucleotdase_C_sf"/>
</dbReference>
<dbReference type="GO" id="GO:0008768">
    <property type="term" value="F:UDP-sugar diphosphatase activity"/>
    <property type="evidence" value="ECO:0007669"/>
    <property type="project" value="TreeGrafter"/>
</dbReference>
<dbReference type="SUPFAM" id="SSF56300">
    <property type="entry name" value="Metallo-dependent phosphatases"/>
    <property type="match status" value="1"/>
</dbReference>
<name>A0A5B8UMG4_9BACT</name>
<evidence type="ECO:0000313" key="5">
    <source>
        <dbReference type="EMBL" id="QEC57195.1"/>
    </source>
</evidence>
<dbReference type="OrthoDB" id="9801679at2"/>
<feature type="domain" description="5'-Nucleotidase C-terminal" evidence="4">
    <location>
        <begin position="433"/>
        <end position="560"/>
    </location>
</feature>
<evidence type="ECO:0000259" key="4">
    <source>
        <dbReference type="Pfam" id="PF02872"/>
    </source>
</evidence>
<dbReference type="InterPro" id="IPR029052">
    <property type="entry name" value="Metallo-depent_PP-like"/>
</dbReference>
<keyword evidence="6" id="KW-1185">Reference proteome</keyword>
<dbReference type="PANTHER" id="PTHR11575:SF24">
    <property type="entry name" value="5'-NUCLEOTIDASE"/>
    <property type="match status" value="1"/>
</dbReference>
<dbReference type="GO" id="GO:0030288">
    <property type="term" value="C:outer membrane-bounded periplasmic space"/>
    <property type="evidence" value="ECO:0007669"/>
    <property type="project" value="TreeGrafter"/>
</dbReference>
<protein>
    <submittedName>
        <fullName evidence="5">Bifunctional metallophosphatase/5'-nucleotidase</fullName>
    </submittedName>
</protein>